<dbReference type="InterPro" id="IPR036844">
    <property type="entry name" value="Hint_dom_sf"/>
</dbReference>
<protein>
    <submittedName>
        <fullName evidence="2">Hint domain-containing protein</fullName>
    </submittedName>
</protein>
<dbReference type="GO" id="GO:0016539">
    <property type="term" value="P:intein-mediated protein splicing"/>
    <property type="evidence" value="ECO:0007669"/>
    <property type="project" value="InterPro"/>
</dbReference>
<dbReference type="RefSeq" id="WP_093450270.1">
    <property type="nucleotide sequence ID" value="NZ_FNZG01000002.1"/>
</dbReference>
<reference evidence="2 3" key="1">
    <citation type="submission" date="2016-10" db="EMBL/GenBank/DDBJ databases">
        <authorList>
            <person name="de Groot N.N."/>
        </authorList>
    </citation>
    <scope>NUCLEOTIDE SEQUENCE [LARGE SCALE GENOMIC DNA]</scope>
    <source>
        <strain evidence="2 3">DSM 29619</strain>
    </source>
</reference>
<dbReference type="SUPFAM" id="SSF51294">
    <property type="entry name" value="Hedgehog/intein (Hint) domain"/>
    <property type="match status" value="1"/>
</dbReference>
<dbReference type="InterPro" id="IPR028992">
    <property type="entry name" value="Hedgehog/Intein_dom"/>
</dbReference>
<dbReference type="STRING" id="517719.SAMN05421762_0621"/>
<dbReference type="Gene3D" id="2.170.16.10">
    <property type="entry name" value="Hedgehog/Intein (Hint) domain"/>
    <property type="match status" value="1"/>
</dbReference>
<dbReference type="Pfam" id="PF13403">
    <property type="entry name" value="Hint_2"/>
    <property type="match status" value="1"/>
</dbReference>
<organism evidence="2 3">
    <name type="scientific">Pseudooceanicola nitratireducens</name>
    <dbReference type="NCBI Taxonomy" id="517719"/>
    <lineage>
        <taxon>Bacteria</taxon>
        <taxon>Pseudomonadati</taxon>
        <taxon>Pseudomonadota</taxon>
        <taxon>Alphaproteobacteria</taxon>
        <taxon>Rhodobacterales</taxon>
        <taxon>Paracoccaceae</taxon>
        <taxon>Pseudooceanicola</taxon>
    </lineage>
</organism>
<dbReference type="PROSITE" id="PS50817">
    <property type="entry name" value="INTEIN_N_TER"/>
    <property type="match status" value="1"/>
</dbReference>
<accession>A0A1I1IFI3</accession>
<gene>
    <name evidence="2" type="ORF">SAMN05421762_0621</name>
</gene>
<evidence type="ECO:0000313" key="3">
    <source>
        <dbReference type="Proteomes" id="UP000231644"/>
    </source>
</evidence>
<evidence type="ECO:0000313" key="2">
    <source>
        <dbReference type="EMBL" id="SFC34422.1"/>
    </source>
</evidence>
<dbReference type="OrthoDB" id="6305173at2"/>
<dbReference type="AlphaFoldDB" id="A0A1I1IFI3"/>
<proteinExistence type="predicted"/>
<evidence type="ECO:0000259" key="1">
    <source>
        <dbReference type="Pfam" id="PF13403"/>
    </source>
</evidence>
<name>A0A1I1IFI3_9RHOB</name>
<feature type="domain" description="Hedgehog/Intein (Hint)" evidence="1">
    <location>
        <begin position="132"/>
        <end position="277"/>
    </location>
</feature>
<sequence>MGSASIDVIPYNGALLAANLLSSVQNIVLADFGTQLSGTITDTDGILGPGDDGIATFQGNPISYVGSGTATPGVFVPGVGTVPLGTTVDLVVFEAGGQMYFHYPAGDLDLTGAIAVVVDIDPTPYPIFSPACFVADTMIATPDGERRAIDLRPGDRVRDIHGRDHAILWTSQRHVALSSCGSETRATLAPVTLPPALTGGDGGRSLSVSRNHLILMQHAALQLHFGLDQALVPAGAFAGFGGTTDLSARAVTYVHIMCDSHVILRANGTAAETFFPGPQAMAALGPLQRRDFHADPRRTALVARMCHAAAVLTMQEARFLLAEISQAEMADLAA</sequence>
<dbReference type="Proteomes" id="UP000231644">
    <property type="component" value="Unassembled WGS sequence"/>
</dbReference>
<dbReference type="InterPro" id="IPR006141">
    <property type="entry name" value="Intein_N"/>
</dbReference>
<dbReference type="EMBL" id="FOLX01000001">
    <property type="protein sequence ID" value="SFC34422.1"/>
    <property type="molecule type" value="Genomic_DNA"/>
</dbReference>
<keyword evidence="3" id="KW-1185">Reference proteome</keyword>